<proteinExistence type="inferred from homology"/>
<organism evidence="10 11">
    <name type="scientific">Ramlibacter lithotrophicus</name>
    <dbReference type="NCBI Taxonomy" id="2606681"/>
    <lineage>
        <taxon>Bacteria</taxon>
        <taxon>Pseudomonadati</taxon>
        <taxon>Pseudomonadota</taxon>
        <taxon>Betaproteobacteria</taxon>
        <taxon>Burkholderiales</taxon>
        <taxon>Comamonadaceae</taxon>
        <taxon>Ramlibacter</taxon>
    </lineage>
</organism>
<keyword evidence="3" id="KW-1003">Cell membrane</keyword>
<feature type="transmembrane region" description="Helical" evidence="9">
    <location>
        <begin position="274"/>
        <end position="293"/>
    </location>
</feature>
<comment type="similarity">
    <text evidence="8">Belongs to the TsuA/YedE (TC 9.B.102) family.</text>
</comment>
<feature type="transmembrane region" description="Helical" evidence="9">
    <location>
        <begin position="340"/>
        <end position="361"/>
    </location>
</feature>
<dbReference type="PANTHER" id="PTHR30574:SF1">
    <property type="entry name" value="SULPHUR TRANSPORT DOMAIN-CONTAINING PROTEIN"/>
    <property type="match status" value="1"/>
</dbReference>
<evidence type="ECO:0000256" key="4">
    <source>
        <dbReference type="ARBA" id="ARBA00022519"/>
    </source>
</evidence>
<name>A0A7X6I751_9BURK</name>
<gene>
    <name evidence="10" type="ORF">RAMLITH_13375</name>
</gene>
<feature type="transmembrane region" description="Helical" evidence="9">
    <location>
        <begin position="314"/>
        <end position="334"/>
    </location>
</feature>
<evidence type="ECO:0000256" key="6">
    <source>
        <dbReference type="ARBA" id="ARBA00022989"/>
    </source>
</evidence>
<comment type="subcellular location">
    <subcellularLocation>
        <location evidence="1">Cell inner membrane</location>
        <topology evidence="1">Multi-pass membrane protein</topology>
    </subcellularLocation>
</comment>
<evidence type="ECO:0000256" key="7">
    <source>
        <dbReference type="ARBA" id="ARBA00023136"/>
    </source>
</evidence>
<keyword evidence="7 9" id="KW-0472">Membrane</keyword>
<evidence type="ECO:0000256" key="5">
    <source>
        <dbReference type="ARBA" id="ARBA00022692"/>
    </source>
</evidence>
<feature type="transmembrane region" description="Helical" evidence="9">
    <location>
        <begin position="87"/>
        <end position="110"/>
    </location>
</feature>
<dbReference type="EMBL" id="VTOX01000004">
    <property type="protein sequence ID" value="NKE66819.1"/>
    <property type="molecule type" value="Genomic_DNA"/>
</dbReference>
<evidence type="ECO:0000256" key="3">
    <source>
        <dbReference type="ARBA" id="ARBA00022475"/>
    </source>
</evidence>
<keyword evidence="4" id="KW-0997">Cell inner membrane</keyword>
<reference evidence="10 11" key="1">
    <citation type="journal article" date="2020" name="Nature">
        <title>Bacterial chemolithoautotrophy via manganese oxidation.</title>
        <authorList>
            <person name="Yu H."/>
            <person name="Leadbetter J.R."/>
        </authorList>
    </citation>
    <scope>NUCLEOTIDE SEQUENCE [LARGE SCALE GENOMIC DNA]</scope>
    <source>
        <strain evidence="10 11">RBP-1</strain>
    </source>
</reference>
<accession>A0A7X6I751</accession>
<evidence type="ECO:0000256" key="2">
    <source>
        <dbReference type="ARBA" id="ARBA00022448"/>
    </source>
</evidence>
<comment type="caution">
    <text evidence="10">The sequence shown here is derived from an EMBL/GenBank/DDBJ whole genome shotgun (WGS) entry which is preliminary data.</text>
</comment>
<dbReference type="InterPro" id="IPR007272">
    <property type="entry name" value="Sulf_transp_TsuA/YedE"/>
</dbReference>
<keyword evidence="6 9" id="KW-1133">Transmembrane helix</keyword>
<dbReference type="AlphaFoldDB" id="A0A7X6I751"/>
<feature type="transmembrane region" description="Helical" evidence="9">
    <location>
        <begin position="178"/>
        <end position="196"/>
    </location>
</feature>
<evidence type="ECO:0000256" key="1">
    <source>
        <dbReference type="ARBA" id="ARBA00004429"/>
    </source>
</evidence>
<keyword evidence="2" id="KW-0813">Transport</keyword>
<sequence>MNSALDPAAAARTVIWGGLLLGLVLGAVGQATRFCVRGAIDDWVRLRQPGRLVSWLIAIAVAAVAVQALVGLQLFDARRTVAWGSSFMWLSALAGGVVFGFGMILAGGCPQRSLVKAGSGDLKALVTLVVTSIAALMTLRGAFAGWRVDYLDRWNLALATPQDIGSIAATALPLPAAAFRWIAVVAVLAVAAYAAWRHRAQLKRGHWLGGIAVGLLVPLAFLLTGTIGFIPEHPETLEAAWMGTQSRRPEGLSFAAPLAHSLDLLTLWSDKSTVASFGVLLALGVLAGSFASARLRGDFRLLSFDSPRELLSHLAGSVMMGFGGITALGCSFGQGLTGLALLSLGSIFAVAGIVAGAVLAIRWRTHGAAMAGGRAALREARSLR</sequence>
<evidence type="ECO:0000313" key="11">
    <source>
        <dbReference type="Proteomes" id="UP000521868"/>
    </source>
</evidence>
<dbReference type="GO" id="GO:0005886">
    <property type="term" value="C:plasma membrane"/>
    <property type="evidence" value="ECO:0007669"/>
    <property type="project" value="UniProtKB-SubCell"/>
</dbReference>
<feature type="transmembrane region" description="Helical" evidence="9">
    <location>
        <begin position="122"/>
        <end position="146"/>
    </location>
</feature>
<dbReference type="RefSeq" id="WP_168107937.1">
    <property type="nucleotide sequence ID" value="NZ_VTOX01000004.1"/>
</dbReference>
<feature type="transmembrane region" description="Helical" evidence="9">
    <location>
        <begin position="52"/>
        <end position="75"/>
    </location>
</feature>
<feature type="transmembrane region" description="Helical" evidence="9">
    <location>
        <begin position="208"/>
        <end position="230"/>
    </location>
</feature>
<dbReference type="Pfam" id="PF04143">
    <property type="entry name" value="Sulf_transp"/>
    <property type="match status" value="1"/>
</dbReference>
<keyword evidence="5 9" id="KW-0812">Transmembrane</keyword>
<protein>
    <submittedName>
        <fullName evidence="10">YeeE/YedE family protein</fullName>
    </submittedName>
</protein>
<feature type="transmembrane region" description="Helical" evidence="9">
    <location>
        <begin position="13"/>
        <end position="31"/>
    </location>
</feature>
<evidence type="ECO:0000256" key="8">
    <source>
        <dbReference type="ARBA" id="ARBA00035655"/>
    </source>
</evidence>
<keyword evidence="11" id="KW-1185">Reference proteome</keyword>
<evidence type="ECO:0000313" key="10">
    <source>
        <dbReference type="EMBL" id="NKE66819.1"/>
    </source>
</evidence>
<dbReference type="Proteomes" id="UP000521868">
    <property type="component" value="Unassembled WGS sequence"/>
</dbReference>
<evidence type="ECO:0000256" key="9">
    <source>
        <dbReference type="SAM" id="Phobius"/>
    </source>
</evidence>
<dbReference type="PANTHER" id="PTHR30574">
    <property type="entry name" value="INNER MEMBRANE PROTEIN YEDE"/>
    <property type="match status" value="1"/>
</dbReference>